<reference evidence="5 6" key="1">
    <citation type="journal article" date="2015" name="Nat. Commun.">
        <title>Outbred genome sequencing and CRISPR/Cas9 gene editing in butterflies.</title>
        <authorList>
            <person name="Li X."/>
            <person name="Fan D."/>
            <person name="Zhang W."/>
            <person name="Liu G."/>
            <person name="Zhang L."/>
            <person name="Zhao L."/>
            <person name="Fang X."/>
            <person name="Chen L."/>
            <person name="Dong Y."/>
            <person name="Chen Y."/>
            <person name="Ding Y."/>
            <person name="Zhao R."/>
            <person name="Feng M."/>
            <person name="Zhu Y."/>
            <person name="Feng Y."/>
            <person name="Jiang X."/>
            <person name="Zhu D."/>
            <person name="Xiang H."/>
            <person name="Feng X."/>
            <person name="Li S."/>
            <person name="Wang J."/>
            <person name="Zhang G."/>
            <person name="Kronforst M.R."/>
            <person name="Wang W."/>
        </authorList>
    </citation>
    <scope>NUCLEOTIDE SEQUENCE [LARGE SCALE GENOMIC DNA]</scope>
    <source>
        <strain evidence="5">Ya'a_city_454_Pm</strain>
        <tissue evidence="5">Whole body</tissue>
    </source>
</reference>
<dbReference type="Proteomes" id="UP000053240">
    <property type="component" value="Unassembled WGS sequence"/>
</dbReference>
<dbReference type="InParanoid" id="A0A194QRM8"/>
<dbReference type="SMART" id="SM00082">
    <property type="entry name" value="LRRCT"/>
    <property type="match status" value="1"/>
</dbReference>
<evidence type="ECO:0000256" key="1">
    <source>
        <dbReference type="ARBA" id="ARBA00022614"/>
    </source>
</evidence>
<dbReference type="InterPro" id="IPR000483">
    <property type="entry name" value="Cys-rich_flank_reg_C"/>
</dbReference>
<evidence type="ECO:0000259" key="4">
    <source>
        <dbReference type="SMART" id="SM00082"/>
    </source>
</evidence>
<proteinExistence type="predicted"/>
<dbReference type="Gene3D" id="3.80.10.10">
    <property type="entry name" value="Ribonuclease Inhibitor"/>
    <property type="match status" value="1"/>
</dbReference>
<evidence type="ECO:0000256" key="2">
    <source>
        <dbReference type="ARBA" id="ARBA00022729"/>
    </source>
</evidence>
<sequence>MDKQLHGIDASNIRYLEIKGERLKNISDDAFQSFAENHEIFVKITETSITTLPNKFMKHLGLVPQLGIDLSYNKIENLNPAIFYPNFTSWSHVATKLLSGGLILTGNPLRCECELNWLGAWLRRWFQENEAGTELRRAVRDAFCIDKNNRRVPLVQLRADEAECHASALSSDAQPNYTNILYMVIITICTLALR</sequence>
<dbReference type="AlphaFoldDB" id="A0A194QRM8"/>
<gene>
    <name evidence="5" type="ORF">RR48_12907</name>
</gene>
<evidence type="ECO:0000313" key="5">
    <source>
        <dbReference type="EMBL" id="KPJ08168.1"/>
    </source>
</evidence>
<dbReference type="STRING" id="76193.A0A194QRM8"/>
<organism evidence="5 6">
    <name type="scientific">Papilio machaon</name>
    <name type="common">Old World swallowtail butterfly</name>
    <dbReference type="NCBI Taxonomy" id="76193"/>
    <lineage>
        <taxon>Eukaryota</taxon>
        <taxon>Metazoa</taxon>
        <taxon>Ecdysozoa</taxon>
        <taxon>Arthropoda</taxon>
        <taxon>Hexapoda</taxon>
        <taxon>Insecta</taxon>
        <taxon>Pterygota</taxon>
        <taxon>Neoptera</taxon>
        <taxon>Endopterygota</taxon>
        <taxon>Lepidoptera</taxon>
        <taxon>Glossata</taxon>
        <taxon>Ditrysia</taxon>
        <taxon>Papilionoidea</taxon>
        <taxon>Papilionidae</taxon>
        <taxon>Papilioninae</taxon>
        <taxon>Papilio</taxon>
    </lineage>
</organism>
<dbReference type="EMBL" id="KQ461155">
    <property type="protein sequence ID" value="KPJ08168.1"/>
    <property type="molecule type" value="Genomic_DNA"/>
</dbReference>
<keyword evidence="1" id="KW-0433">Leucine-rich repeat</keyword>
<evidence type="ECO:0000256" key="3">
    <source>
        <dbReference type="ARBA" id="ARBA00022737"/>
    </source>
</evidence>
<keyword evidence="3" id="KW-0677">Repeat</keyword>
<name>A0A194QRM8_PAPMA</name>
<keyword evidence="2" id="KW-0732">Signal</keyword>
<protein>
    <recommendedName>
        <fullName evidence="4">LRRCT domain-containing protein</fullName>
    </recommendedName>
</protein>
<accession>A0A194QRM8</accession>
<dbReference type="GO" id="GO:0005886">
    <property type="term" value="C:plasma membrane"/>
    <property type="evidence" value="ECO:0007669"/>
    <property type="project" value="TreeGrafter"/>
</dbReference>
<evidence type="ECO:0000313" key="6">
    <source>
        <dbReference type="Proteomes" id="UP000053240"/>
    </source>
</evidence>
<feature type="domain" description="LRRCT" evidence="4">
    <location>
        <begin position="107"/>
        <end position="165"/>
    </location>
</feature>
<dbReference type="PANTHER" id="PTHR24369:SF210">
    <property type="entry name" value="CHAOPTIN-RELATED"/>
    <property type="match status" value="1"/>
</dbReference>
<keyword evidence="6" id="KW-1185">Reference proteome</keyword>
<dbReference type="PANTHER" id="PTHR24369">
    <property type="entry name" value="ANTIGEN BSP, PUTATIVE-RELATED"/>
    <property type="match status" value="1"/>
</dbReference>
<dbReference type="SUPFAM" id="SSF52058">
    <property type="entry name" value="L domain-like"/>
    <property type="match status" value="1"/>
</dbReference>
<dbReference type="InterPro" id="IPR032675">
    <property type="entry name" value="LRR_dom_sf"/>
</dbReference>
<dbReference type="InterPro" id="IPR050541">
    <property type="entry name" value="LRR_TM_domain-containing"/>
</dbReference>